<evidence type="ECO:0000256" key="4">
    <source>
        <dbReference type="ARBA" id="ARBA00022737"/>
    </source>
</evidence>
<dbReference type="Gene3D" id="3.40.50.300">
    <property type="entry name" value="P-loop containing nucleotide triphosphate hydrolases"/>
    <property type="match status" value="1"/>
</dbReference>
<evidence type="ECO:0000256" key="2">
    <source>
        <dbReference type="ARBA" id="ARBA00022448"/>
    </source>
</evidence>
<dbReference type="GO" id="GO:0005524">
    <property type="term" value="F:ATP binding"/>
    <property type="evidence" value="ECO:0007669"/>
    <property type="project" value="UniProtKB-KW"/>
</dbReference>
<comment type="caution">
    <text evidence="10">The sequence shown here is derived from an EMBL/GenBank/DDBJ whole genome shotgun (WGS) entry which is preliminary data.</text>
</comment>
<keyword evidence="2" id="KW-0813">Transport</keyword>
<dbReference type="PANTHER" id="PTHR43790">
    <property type="entry name" value="CARBOHYDRATE TRANSPORT ATP-BINDING PROTEIN MG119-RELATED"/>
    <property type="match status" value="1"/>
</dbReference>
<evidence type="ECO:0000256" key="6">
    <source>
        <dbReference type="ARBA" id="ARBA00022840"/>
    </source>
</evidence>
<evidence type="ECO:0000256" key="7">
    <source>
        <dbReference type="ARBA" id="ARBA00022967"/>
    </source>
</evidence>
<feature type="non-terminal residue" evidence="10">
    <location>
        <position position="244"/>
    </location>
</feature>
<accession>X1UL82</accession>
<keyword evidence="3" id="KW-1003">Cell membrane</keyword>
<dbReference type="InterPro" id="IPR050107">
    <property type="entry name" value="ABC_carbohydrate_import_ATPase"/>
</dbReference>
<dbReference type="Pfam" id="PF00005">
    <property type="entry name" value="ABC_tran"/>
    <property type="match status" value="1"/>
</dbReference>
<dbReference type="GO" id="GO:0005886">
    <property type="term" value="C:plasma membrane"/>
    <property type="evidence" value="ECO:0007669"/>
    <property type="project" value="UniProtKB-SubCell"/>
</dbReference>
<organism evidence="10">
    <name type="scientific">marine sediment metagenome</name>
    <dbReference type="NCBI Taxonomy" id="412755"/>
    <lineage>
        <taxon>unclassified sequences</taxon>
        <taxon>metagenomes</taxon>
        <taxon>ecological metagenomes</taxon>
    </lineage>
</organism>
<dbReference type="InterPro" id="IPR027417">
    <property type="entry name" value="P-loop_NTPase"/>
</dbReference>
<keyword evidence="6" id="KW-0067">ATP-binding</keyword>
<dbReference type="PANTHER" id="PTHR43790:SF9">
    <property type="entry name" value="GALACTOFURANOSE TRANSPORTER ATP-BINDING PROTEIN YTFR"/>
    <property type="match status" value="1"/>
</dbReference>
<dbReference type="EMBL" id="BARW01015949">
    <property type="protein sequence ID" value="GAJ00641.1"/>
    <property type="molecule type" value="Genomic_DNA"/>
</dbReference>
<dbReference type="FunFam" id="3.40.50.300:FF:000127">
    <property type="entry name" value="Ribose import ATP-binding protein RbsA"/>
    <property type="match status" value="1"/>
</dbReference>
<dbReference type="AlphaFoldDB" id="X1UL82"/>
<feature type="domain" description="ABC transporter" evidence="9">
    <location>
        <begin position="8"/>
        <end position="244"/>
    </location>
</feature>
<evidence type="ECO:0000256" key="8">
    <source>
        <dbReference type="ARBA" id="ARBA00023136"/>
    </source>
</evidence>
<sequence length="244" mass="27417">MNSNRNLLQLNQITKTFPGVIAVDRVGFDMKQGEVHALVGENGAGKSTLIKILGGLYQPDGGTVIFDGKEVFFTSTHQSQMSGISVIYQEFNLIPDLSVAENIFIGREPRRIGNLFINWKRINSDAQDVLDRLEVQIDPKKYVSDLTVAERQMVEIAKALSFQSKLIIMDEPTATLTDKEVRKLFEIIKGLRQEDVSIIYISHRLEEAFELSDRITVLRDGKKIGTKISSEIDEDGIIEMMVGK</sequence>
<reference evidence="10" key="1">
    <citation type="journal article" date="2014" name="Front. Microbiol.">
        <title>High frequency of phylogenetically diverse reductive dehalogenase-homologous genes in deep subseafloor sedimentary metagenomes.</title>
        <authorList>
            <person name="Kawai M."/>
            <person name="Futagami T."/>
            <person name="Toyoda A."/>
            <person name="Takaki Y."/>
            <person name="Nishi S."/>
            <person name="Hori S."/>
            <person name="Arai W."/>
            <person name="Tsubouchi T."/>
            <person name="Morono Y."/>
            <person name="Uchiyama I."/>
            <person name="Ito T."/>
            <person name="Fujiyama A."/>
            <person name="Inagaki F."/>
            <person name="Takami H."/>
        </authorList>
    </citation>
    <scope>NUCLEOTIDE SEQUENCE</scope>
    <source>
        <strain evidence="10">Expedition CK06-06</strain>
    </source>
</reference>
<keyword evidence="5" id="KW-0547">Nucleotide-binding</keyword>
<name>X1UL82_9ZZZZ</name>
<proteinExistence type="predicted"/>
<evidence type="ECO:0000256" key="1">
    <source>
        <dbReference type="ARBA" id="ARBA00004202"/>
    </source>
</evidence>
<dbReference type="InterPro" id="IPR003439">
    <property type="entry name" value="ABC_transporter-like_ATP-bd"/>
</dbReference>
<dbReference type="PROSITE" id="PS50893">
    <property type="entry name" value="ABC_TRANSPORTER_2"/>
    <property type="match status" value="1"/>
</dbReference>
<dbReference type="CDD" id="cd03216">
    <property type="entry name" value="ABC_Carb_Monos_I"/>
    <property type="match status" value="1"/>
</dbReference>
<evidence type="ECO:0000256" key="5">
    <source>
        <dbReference type="ARBA" id="ARBA00022741"/>
    </source>
</evidence>
<dbReference type="SUPFAM" id="SSF52540">
    <property type="entry name" value="P-loop containing nucleoside triphosphate hydrolases"/>
    <property type="match status" value="1"/>
</dbReference>
<dbReference type="SMART" id="SM00382">
    <property type="entry name" value="AAA"/>
    <property type="match status" value="1"/>
</dbReference>
<evidence type="ECO:0000256" key="3">
    <source>
        <dbReference type="ARBA" id="ARBA00022475"/>
    </source>
</evidence>
<keyword evidence="4" id="KW-0677">Repeat</keyword>
<dbReference type="InterPro" id="IPR003593">
    <property type="entry name" value="AAA+_ATPase"/>
</dbReference>
<keyword evidence="8" id="KW-0472">Membrane</keyword>
<dbReference type="GO" id="GO:0016887">
    <property type="term" value="F:ATP hydrolysis activity"/>
    <property type="evidence" value="ECO:0007669"/>
    <property type="project" value="InterPro"/>
</dbReference>
<keyword evidence="7" id="KW-1278">Translocase</keyword>
<comment type="subcellular location">
    <subcellularLocation>
        <location evidence="1">Cell membrane</location>
        <topology evidence="1">Peripheral membrane protein</topology>
    </subcellularLocation>
</comment>
<gene>
    <name evidence="10" type="ORF">S12H4_27882</name>
</gene>
<evidence type="ECO:0000313" key="10">
    <source>
        <dbReference type="EMBL" id="GAJ00641.1"/>
    </source>
</evidence>
<protein>
    <recommendedName>
        <fullName evidence="9">ABC transporter domain-containing protein</fullName>
    </recommendedName>
</protein>
<evidence type="ECO:0000259" key="9">
    <source>
        <dbReference type="PROSITE" id="PS50893"/>
    </source>
</evidence>